<feature type="transmembrane region" description="Helical" evidence="2">
    <location>
        <begin position="33"/>
        <end position="50"/>
    </location>
</feature>
<keyword evidence="2" id="KW-0812">Transmembrane</keyword>
<feature type="coiled-coil region" evidence="1">
    <location>
        <begin position="189"/>
        <end position="253"/>
    </location>
</feature>
<evidence type="ECO:0000313" key="4">
    <source>
        <dbReference type="Proteomes" id="UP000245802"/>
    </source>
</evidence>
<evidence type="ECO:0008006" key="5">
    <source>
        <dbReference type="Google" id="ProtNLM"/>
    </source>
</evidence>
<sequence>MDDFSQQPDLAPNASGSARGGRDVFQVFWQHRGLLLLGLVVGLVLGGLGFSRRQPVYRSYAQVLVVKKQSIGTLIGDRTDPNTRLVDDYIGSHLLVLRSPLLIEEAVRKRDLGSLRSLQGGHPATIIQAGLRAEREVSKDAPVGASSNIINLSYSGGDPGDCEIIINAVIESYKDFLDRTYRTTAEGTFELVQEEARKLTKQLKEKDDAYAKFRQDKSLLTTADGLPFNETKIQEYVRREAAKRDDAKELRDRLATVRKAIDENKPLPLILALAEKKYDRDAPVAKAEAAGAAALQASLFPLQQQELDLVQFYGKDHPDVQRIRQKIEATKVFYKGLDAIVAEVKGPNEQSPAQAALNALEIELVLAEGNHQYAKSVLEDEVKQAKAQEGLHAADKQYREDIKRTTVWLDGILKRLQEVDTSRGSGGFSAQAITPPGVGLKVSPVLWQFIFMGGLWGWLWGPAGRICWTWPTRASAPLKRSAGGSGWRSLGTSRLPISLRLL</sequence>
<gene>
    <name evidence="3" type="ORF">C1280_23220</name>
</gene>
<evidence type="ECO:0000256" key="2">
    <source>
        <dbReference type="SAM" id="Phobius"/>
    </source>
</evidence>
<evidence type="ECO:0000313" key="3">
    <source>
        <dbReference type="EMBL" id="AWM39620.1"/>
    </source>
</evidence>
<dbReference type="KEGG" id="gog:C1280_23220"/>
<dbReference type="GO" id="GO:0004713">
    <property type="term" value="F:protein tyrosine kinase activity"/>
    <property type="evidence" value="ECO:0007669"/>
    <property type="project" value="TreeGrafter"/>
</dbReference>
<dbReference type="RefSeq" id="WP_109571172.1">
    <property type="nucleotide sequence ID" value="NZ_CP025958.1"/>
</dbReference>
<proteinExistence type="predicted"/>
<protein>
    <recommendedName>
        <fullName evidence="5">Polysaccharide chain length determinant N-terminal domain-containing protein</fullName>
    </recommendedName>
</protein>
<dbReference type="InterPro" id="IPR050445">
    <property type="entry name" value="Bact_polysacc_biosynth/exp"/>
</dbReference>
<accession>A0A2Z3HEB2</accession>
<keyword evidence="2" id="KW-0472">Membrane</keyword>
<dbReference type="PANTHER" id="PTHR32309">
    <property type="entry name" value="TYROSINE-PROTEIN KINASE"/>
    <property type="match status" value="1"/>
</dbReference>
<reference evidence="3 4" key="1">
    <citation type="submission" date="2018-01" db="EMBL/GenBank/DDBJ databases">
        <title>G. obscuriglobus.</title>
        <authorList>
            <person name="Franke J."/>
            <person name="Blomberg W."/>
            <person name="Selmecki A."/>
        </authorList>
    </citation>
    <scope>NUCLEOTIDE SEQUENCE [LARGE SCALE GENOMIC DNA]</scope>
    <source>
        <strain evidence="3 4">DSM 5831</strain>
    </source>
</reference>
<dbReference type="PANTHER" id="PTHR32309:SF13">
    <property type="entry name" value="FERRIC ENTEROBACTIN TRANSPORT PROTEIN FEPE"/>
    <property type="match status" value="1"/>
</dbReference>
<dbReference type="EMBL" id="CP025958">
    <property type="protein sequence ID" value="AWM39620.1"/>
    <property type="molecule type" value="Genomic_DNA"/>
</dbReference>
<name>A0A2Z3HEB2_9BACT</name>
<dbReference type="AlphaFoldDB" id="A0A2Z3HEB2"/>
<keyword evidence="4" id="KW-1185">Reference proteome</keyword>
<organism evidence="3 4">
    <name type="scientific">Gemmata obscuriglobus</name>
    <dbReference type="NCBI Taxonomy" id="114"/>
    <lineage>
        <taxon>Bacteria</taxon>
        <taxon>Pseudomonadati</taxon>
        <taxon>Planctomycetota</taxon>
        <taxon>Planctomycetia</taxon>
        <taxon>Gemmatales</taxon>
        <taxon>Gemmataceae</taxon>
        <taxon>Gemmata</taxon>
    </lineage>
</organism>
<dbReference type="GO" id="GO:0005886">
    <property type="term" value="C:plasma membrane"/>
    <property type="evidence" value="ECO:0007669"/>
    <property type="project" value="TreeGrafter"/>
</dbReference>
<keyword evidence="2" id="KW-1133">Transmembrane helix</keyword>
<keyword evidence="1" id="KW-0175">Coiled coil</keyword>
<evidence type="ECO:0000256" key="1">
    <source>
        <dbReference type="SAM" id="Coils"/>
    </source>
</evidence>
<dbReference type="Proteomes" id="UP000245802">
    <property type="component" value="Chromosome"/>
</dbReference>